<dbReference type="EMBL" id="CM039170">
    <property type="protein sequence ID" value="KAH9805864.1"/>
    <property type="molecule type" value="Genomic_DNA"/>
</dbReference>
<evidence type="ECO:0000313" key="1">
    <source>
        <dbReference type="EMBL" id="KAH9805864.1"/>
    </source>
</evidence>
<gene>
    <name evidence="1" type="ORF">KPL71_002557</name>
</gene>
<proteinExistence type="predicted"/>
<sequence>MEGSVDETTKAVSNLAVYSSSSDPAAGEETISKNARKKELKMKQKEEERRRKEEKKRRKEAERGATKASSQSQKPAADDEDMDPTQYLENRKRYLEIQKKEGKNPYPHKFFVSMSIIGYIANYGGLGNGDHLEDISVSLAGRIISKRSSSSKLFFYDLHGGGAKVQVMADARSY</sequence>
<organism evidence="1 2">
    <name type="scientific">Citrus sinensis</name>
    <name type="common">Sweet orange</name>
    <name type="synonym">Citrus aurantium var. sinensis</name>
    <dbReference type="NCBI Taxonomy" id="2711"/>
    <lineage>
        <taxon>Eukaryota</taxon>
        <taxon>Viridiplantae</taxon>
        <taxon>Streptophyta</taxon>
        <taxon>Embryophyta</taxon>
        <taxon>Tracheophyta</taxon>
        <taxon>Spermatophyta</taxon>
        <taxon>Magnoliopsida</taxon>
        <taxon>eudicotyledons</taxon>
        <taxon>Gunneridae</taxon>
        <taxon>Pentapetalae</taxon>
        <taxon>rosids</taxon>
        <taxon>malvids</taxon>
        <taxon>Sapindales</taxon>
        <taxon>Rutaceae</taxon>
        <taxon>Aurantioideae</taxon>
        <taxon>Citrus</taxon>
    </lineage>
</organism>
<dbReference type="Proteomes" id="UP000829398">
    <property type="component" value="Chromosome 1"/>
</dbReference>
<accession>A0ACB8P7Q6</accession>
<keyword evidence="2" id="KW-1185">Reference proteome</keyword>
<protein>
    <submittedName>
        <fullName evidence="1">Uncharacterized protein</fullName>
    </submittedName>
</protein>
<evidence type="ECO:0000313" key="2">
    <source>
        <dbReference type="Proteomes" id="UP000829398"/>
    </source>
</evidence>
<name>A0ACB8P7Q6_CITSI</name>
<comment type="caution">
    <text evidence="1">The sequence shown here is derived from an EMBL/GenBank/DDBJ whole genome shotgun (WGS) entry which is preliminary data.</text>
</comment>
<reference evidence="2" key="1">
    <citation type="journal article" date="2023" name="Hortic. Res.">
        <title>A chromosome-level phased genome enabling allele-level studies in sweet orange: a case study on citrus Huanglongbing tolerance.</title>
        <authorList>
            <person name="Wu B."/>
            <person name="Yu Q."/>
            <person name="Deng Z."/>
            <person name="Duan Y."/>
            <person name="Luo F."/>
            <person name="Gmitter F. Jr."/>
        </authorList>
    </citation>
    <scope>NUCLEOTIDE SEQUENCE [LARGE SCALE GENOMIC DNA]</scope>
    <source>
        <strain evidence="2">cv. Valencia</strain>
    </source>
</reference>